<reference evidence="2" key="1">
    <citation type="journal article" date="2023" name="Front. Plant Sci.">
        <title>Chromosomal-level genome assembly of Melastoma candidum provides insights into trichome evolution.</title>
        <authorList>
            <person name="Zhong Y."/>
            <person name="Wu W."/>
            <person name="Sun C."/>
            <person name="Zou P."/>
            <person name="Liu Y."/>
            <person name="Dai S."/>
            <person name="Zhou R."/>
        </authorList>
    </citation>
    <scope>NUCLEOTIDE SEQUENCE [LARGE SCALE GENOMIC DNA]</scope>
</reference>
<protein>
    <submittedName>
        <fullName evidence="1">Uncharacterized protein</fullName>
    </submittedName>
</protein>
<comment type="caution">
    <text evidence="1">The sequence shown here is derived from an EMBL/GenBank/DDBJ whole genome shotgun (WGS) entry which is preliminary data.</text>
</comment>
<evidence type="ECO:0000313" key="2">
    <source>
        <dbReference type="Proteomes" id="UP001057402"/>
    </source>
</evidence>
<dbReference type="EMBL" id="CM042885">
    <property type="protein sequence ID" value="KAI4367662.1"/>
    <property type="molecule type" value="Genomic_DNA"/>
</dbReference>
<sequence>MPNLHLISLDDFSASQPRDKDSTRIVTEEVNILKTTDVLELALTSEKATIDEETKEMISWMECKWSLHTARQRLVKKKKYCQFFTRFGKCNKDDGKCPYIHDPSKIAVCTKFLNDLCSKKDCKLTHKIIPEGMPDCSFFLQGLCANKNCPYRHVNVNPKAPTCEAFLRGYCMDGNECRKKHSYVCPVFGATGNCPQGSKCKFHHPKVPNMGKKRKKSREKMNGRDRYFGNMSRTTLEPGASIMEKPLPVTHGETLDLPDFISLGSSDDEAGDGGGRGDGTSDPLDLPCGDIDGLIKPLGVRKLDLTTS</sequence>
<dbReference type="Proteomes" id="UP001057402">
    <property type="component" value="Chromosome 6"/>
</dbReference>
<evidence type="ECO:0000313" key="1">
    <source>
        <dbReference type="EMBL" id="KAI4367662.1"/>
    </source>
</evidence>
<proteinExistence type="predicted"/>
<organism evidence="1 2">
    <name type="scientific">Melastoma candidum</name>
    <dbReference type="NCBI Taxonomy" id="119954"/>
    <lineage>
        <taxon>Eukaryota</taxon>
        <taxon>Viridiplantae</taxon>
        <taxon>Streptophyta</taxon>
        <taxon>Embryophyta</taxon>
        <taxon>Tracheophyta</taxon>
        <taxon>Spermatophyta</taxon>
        <taxon>Magnoliopsida</taxon>
        <taxon>eudicotyledons</taxon>
        <taxon>Gunneridae</taxon>
        <taxon>Pentapetalae</taxon>
        <taxon>rosids</taxon>
        <taxon>malvids</taxon>
        <taxon>Myrtales</taxon>
        <taxon>Melastomataceae</taxon>
        <taxon>Melastomatoideae</taxon>
        <taxon>Melastomateae</taxon>
        <taxon>Melastoma</taxon>
    </lineage>
</organism>
<accession>A0ACB9QP45</accession>
<keyword evidence="2" id="KW-1185">Reference proteome</keyword>
<gene>
    <name evidence="1" type="ORF">MLD38_023372</name>
</gene>
<name>A0ACB9QP45_9MYRT</name>